<evidence type="ECO:0000256" key="5">
    <source>
        <dbReference type="ARBA" id="ARBA00022525"/>
    </source>
</evidence>
<keyword evidence="6" id="KW-0479">Metal-binding</keyword>
<dbReference type="InterPro" id="IPR001365">
    <property type="entry name" value="A_deaminase_dom"/>
</dbReference>
<dbReference type="CDD" id="cd01321">
    <property type="entry name" value="ADGF"/>
    <property type="match status" value="1"/>
</dbReference>
<accession>A0AAN9G8P9</accession>
<keyword evidence="14" id="KW-1185">Reference proteome</keyword>
<evidence type="ECO:0000256" key="8">
    <source>
        <dbReference type="ARBA" id="ARBA00022801"/>
    </source>
</evidence>
<dbReference type="Pfam" id="PF00962">
    <property type="entry name" value="A_deaminase"/>
    <property type="match status" value="1"/>
</dbReference>
<comment type="catalytic activity">
    <reaction evidence="9">
        <text>adenosine + H2O + H(+) = inosine + NH4(+)</text>
        <dbReference type="Rhea" id="RHEA:24408"/>
        <dbReference type="ChEBI" id="CHEBI:15377"/>
        <dbReference type="ChEBI" id="CHEBI:15378"/>
        <dbReference type="ChEBI" id="CHEBI:16335"/>
        <dbReference type="ChEBI" id="CHEBI:17596"/>
        <dbReference type="ChEBI" id="CHEBI:28938"/>
        <dbReference type="EC" id="3.5.4.4"/>
    </reaction>
</comment>
<evidence type="ECO:0000256" key="6">
    <source>
        <dbReference type="ARBA" id="ARBA00022723"/>
    </source>
</evidence>
<evidence type="ECO:0000256" key="3">
    <source>
        <dbReference type="ARBA" id="ARBA00006083"/>
    </source>
</evidence>
<feature type="signal peptide" evidence="10">
    <location>
        <begin position="1"/>
        <end position="30"/>
    </location>
</feature>
<dbReference type="FunFam" id="3.20.20.140:FF:000017">
    <property type="entry name" value="Adenosine deaminase 2"/>
    <property type="match status" value="1"/>
</dbReference>
<dbReference type="GO" id="GO:0046872">
    <property type="term" value="F:metal ion binding"/>
    <property type="evidence" value="ECO:0007669"/>
    <property type="project" value="UniProtKB-KW"/>
</dbReference>
<reference evidence="13 14" key="1">
    <citation type="submission" date="2024-02" db="EMBL/GenBank/DDBJ databases">
        <title>Chromosome-scale genome assembly of the rough periwinkle Littorina saxatilis.</title>
        <authorList>
            <person name="De Jode A."/>
            <person name="Faria R."/>
            <person name="Formenti G."/>
            <person name="Sims Y."/>
            <person name="Smith T.P."/>
            <person name="Tracey A."/>
            <person name="Wood J.M.D."/>
            <person name="Zagrodzka Z.B."/>
            <person name="Johannesson K."/>
            <person name="Butlin R.K."/>
            <person name="Leder E.H."/>
        </authorList>
    </citation>
    <scope>NUCLEOTIDE SEQUENCE [LARGE SCALE GENOMIC DNA]</scope>
    <source>
        <strain evidence="13">Snail1</strain>
        <tissue evidence="13">Muscle</tissue>
    </source>
</reference>
<sequence length="537" mass="60572">MADRLTTRPGWMSVVCLLGLAAILIHCVTAIPADYAAKRAALIKAEKSLRTGGTGSSLSHDEQIVDKILMLEKRKLIEATRMNGSNFAARYNFLNMTARADMEATRGFQIIKKMPKGGVLHVHDEAITSIDWLVSNVTYRDNCYMCVDSSDFRVNFHFYKSPPQDAACVWRLVSAFRGESGDAAAFDKTLHNNLSMVVADPATAYPDLNTTWTRFLAYFAQVEGLVLYAPVFADYLWEGMLQFREDNVQYLEIRGLLPQVYELDGTVHDADWVLNVYKQGVAHFVQQYPDFTGARFIKTSLRFKNSSDILSDVKEAMRLYLQNPGFVVGFDLVGPENYLHPLIYYVDDLLYPSKQNPPVKLPYFFHAGETDWQGSAVDYNLVDALLLNTTRIGHGYALYKHPLLKDRIRKQGIAVEVNPISNQVLKLVDDLRNHPAAALIAENFPLVISSDDPAVWGAAPLSHDFYVTFMTMIGEDAGLATLKQLAINSLRYSAMQPMEIQKAVTQWKMKWDSFIQQVIRDFTSSDWGGEDRVTDEL</sequence>
<keyword evidence="8" id="KW-0378">Hydrolase</keyword>
<keyword evidence="7 10" id="KW-0732">Signal</keyword>
<dbReference type="NCBIfam" id="TIGR01431">
    <property type="entry name" value="adm_rel"/>
    <property type="match status" value="1"/>
</dbReference>
<dbReference type="EMBL" id="JBAMIC010000012">
    <property type="protein sequence ID" value="KAK7098719.1"/>
    <property type="molecule type" value="Genomic_DNA"/>
</dbReference>
<dbReference type="GO" id="GO:0006154">
    <property type="term" value="P:adenosine catabolic process"/>
    <property type="evidence" value="ECO:0007669"/>
    <property type="project" value="InterPro"/>
</dbReference>
<organism evidence="13 14">
    <name type="scientific">Littorina saxatilis</name>
    <dbReference type="NCBI Taxonomy" id="31220"/>
    <lineage>
        <taxon>Eukaryota</taxon>
        <taxon>Metazoa</taxon>
        <taxon>Spiralia</taxon>
        <taxon>Lophotrochozoa</taxon>
        <taxon>Mollusca</taxon>
        <taxon>Gastropoda</taxon>
        <taxon>Caenogastropoda</taxon>
        <taxon>Littorinimorpha</taxon>
        <taxon>Littorinoidea</taxon>
        <taxon>Littorinidae</taxon>
        <taxon>Littorina</taxon>
    </lineage>
</organism>
<dbReference type="Pfam" id="PF08451">
    <property type="entry name" value="A_deaminase_N"/>
    <property type="match status" value="1"/>
</dbReference>
<evidence type="ECO:0000313" key="14">
    <source>
        <dbReference type="Proteomes" id="UP001374579"/>
    </source>
</evidence>
<comment type="cofactor">
    <cofactor evidence="1">
        <name>Zn(2+)</name>
        <dbReference type="ChEBI" id="CHEBI:29105"/>
    </cofactor>
</comment>
<feature type="domain" description="Adenosine deaminase" evidence="11">
    <location>
        <begin position="209"/>
        <end position="496"/>
    </location>
</feature>
<evidence type="ECO:0000256" key="10">
    <source>
        <dbReference type="SAM" id="SignalP"/>
    </source>
</evidence>
<evidence type="ECO:0000256" key="7">
    <source>
        <dbReference type="ARBA" id="ARBA00022729"/>
    </source>
</evidence>
<dbReference type="AlphaFoldDB" id="A0AAN9G8P9"/>
<evidence type="ECO:0000259" key="12">
    <source>
        <dbReference type="Pfam" id="PF08451"/>
    </source>
</evidence>
<feature type="domain" description="Adenosine/AMP deaminase N-terminal" evidence="12">
    <location>
        <begin position="32"/>
        <end position="94"/>
    </location>
</feature>
<dbReference type="SUPFAM" id="SSF51556">
    <property type="entry name" value="Metallo-dependent hydrolases"/>
    <property type="match status" value="1"/>
</dbReference>
<dbReference type="GO" id="GO:0004000">
    <property type="term" value="F:adenosine deaminase activity"/>
    <property type="evidence" value="ECO:0007669"/>
    <property type="project" value="InterPro"/>
</dbReference>
<evidence type="ECO:0000256" key="2">
    <source>
        <dbReference type="ARBA" id="ARBA00004613"/>
    </source>
</evidence>
<dbReference type="PANTHER" id="PTHR11409:SF39">
    <property type="entry name" value="ADENOSINE DEAMINASE 2"/>
    <property type="match status" value="1"/>
</dbReference>
<dbReference type="GO" id="GO:0005615">
    <property type="term" value="C:extracellular space"/>
    <property type="evidence" value="ECO:0007669"/>
    <property type="project" value="InterPro"/>
</dbReference>
<comment type="subcellular location">
    <subcellularLocation>
        <location evidence="2">Secreted</location>
    </subcellularLocation>
</comment>
<evidence type="ECO:0000256" key="4">
    <source>
        <dbReference type="ARBA" id="ARBA00012784"/>
    </source>
</evidence>
<comment type="caution">
    <text evidence="13">The sequence shown here is derived from an EMBL/GenBank/DDBJ whole genome shotgun (WGS) entry which is preliminary data.</text>
</comment>
<dbReference type="Proteomes" id="UP001374579">
    <property type="component" value="Unassembled WGS sequence"/>
</dbReference>
<feature type="chain" id="PRO_5042944834" description="adenosine deaminase" evidence="10">
    <location>
        <begin position="31"/>
        <end position="537"/>
    </location>
</feature>
<protein>
    <recommendedName>
        <fullName evidence="4">adenosine deaminase</fullName>
        <ecNumber evidence="4">3.5.4.4</ecNumber>
    </recommendedName>
</protein>
<dbReference type="EC" id="3.5.4.4" evidence="4"/>
<evidence type="ECO:0000313" key="13">
    <source>
        <dbReference type="EMBL" id="KAK7098719.1"/>
    </source>
</evidence>
<dbReference type="PANTHER" id="PTHR11409">
    <property type="entry name" value="ADENOSINE DEAMINASE"/>
    <property type="match status" value="1"/>
</dbReference>
<evidence type="ECO:0000256" key="1">
    <source>
        <dbReference type="ARBA" id="ARBA00001947"/>
    </source>
</evidence>
<comment type="similarity">
    <text evidence="3">Belongs to the metallo-dependent hydrolases superfamily. Adenosine and AMP deaminases family. ADGF subfamily.</text>
</comment>
<dbReference type="InterPro" id="IPR006331">
    <property type="entry name" value="ADGF"/>
</dbReference>
<dbReference type="Gene3D" id="3.20.20.140">
    <property type="entry name" value="Metal-dependent hydrolases"/>
    <property type="match status" value="1"/>
</dbReference>
<dbReference type="GO" id="GO:0046103">
    <property type="term" value="P:inosine biosynthetic process"/>
    <property type="evidence" value="ECO:0007669"/>
    <property type="project" value="TreeGrafter"/>
</dbReference>
<keyword evidence="5" id="KW-0964">Secreted</keyword>
<dbReference type="InterPro" id="IPR006330">
    <property type="entry name" value="Ado/ade_deaminase"/>
</dbReference>
<proteinExistence type="inferred from homology"/>
<evidence type="ECO:0000256" key="9">
    <source>
        <dbReference type="ARBA" id="ARBA00047764"/>
    </source>
</evidence>
<gene>
    <name evidence="13" type="ORF">V1264_002960</name>
</gene>
<dbReference type="InterPro" id="IPR013659">
    <property type="entry name" value="A_deaminase_N"/>
</dbReference>
<name>A0AAN9G8P9_9CAEN</name>
<dbReference type="InterPro" id="IPR032466">
    <property type="entry name" value="Metal_Hydrolase"/>
</dbReference>
<evidence type="ECO:0000259" key="11">
    <source>
        <dbReference type="Pfam" id="PF00962"/>
    </source>
</evidence>